<dbReference type="OrthoDB" id="5874039at2759"/>
<evidence type="ECO:0000256" key="6">
    <source>
        <dbReference type="SAM" id="Phobius"/>
    </source>
</evidence>
<evidence type="ECO:0000256" key="2">
    <source>
        <dbReference type="ARBA" id="ARBA00022692"/>
    </source>
</evidence>
<dbReference type="InterPro" id="IPR009688">
    <property type="entry name" value="FAM210A/B-like_dom"/>
</dbReference>
<dbReference type="GO" id="GO:0005739">
    <property type="term" value="C:mitochondrion"/>
    <property type="evidence" value="ECO:0007669"/>
    <property type="project" value="TreeGrafter"/>
</dbReference>
<evidence type="ECO:0000259" key="7">
    <source>
        <dbReference type="Pfam" id="PF06916"/>
    </source>
</evidence>
<dbReference type="GO" id="GO:0016020">
    <property type="term" value="C:membrane"/>
    <property type="evidence" value="ECO:0007669"/>
    <property type="project" value="UniProtKB-SubCell"/>
</dbReference>
<evidence type="ECO:0000313" key="8">
    <source>
        <dbReference type="EMBL" id="CDW35832.1"/>
    </source>
</evidence>
<protein>
    <recommendedName>
        <fullName evidence="7">DUF1279 domain-containing protein</fullName>
    </recommendedName>
</protein>
<organism evidence="8">
    <name type="scientific">Lepeophtheirus salmonis</name>
    <name type="common">Salmon louse</name>
    <name type="synonym">Caligus salmonis</name>
    <dbReference type="NCBI Taxonomy" id="72036"/>
    <lineage>
        <taxon>Eukaryota</taxon>
        <taxon>Metazoa</taxon>
        <taxon>Ecdysozoa</taxon>
        <taxon>Arthropoda</taxon>
        <taxon>Crustacea</taxon>
        <taxon>Multicrustacea</taxon>
        <taxon>Hexanauplia</taxon>
        <taxon>Copepoda</taxon>
        <taxon>Siphonostomatoida</taxon>
        <taxon>Caligidae</taxon>
        <taxon>Lepeophtheirus</taxon>
    </lineage>
</organism>
<feature type="transmembrane region" description="Helical" evidence="6">
    <location>
        <begin position="67"/>
        <end position="90"/>
    </location>
</feature>
<evidence type="ECO:0000256" key="1">
    <source>
        <dbReference type="ARBA" id="ARBA00004167"/>
    </source>
</evidence>
<dbReference type="EMBL" id="HACA01018471">
    <property type="protein sequence ID" value="CDW35832.1"/>
    <property type="molecule type" value="Transcribed_RNA"/>
</dbReference>
<reference evidence="8" key="1">
    <citation type="submission" date="2014-05" db="EMBL/GenBank/DDBJ databases">
        <authorList>
            <person name="Chronopoulou M."/>
        </authorList>
    </citation>
    <scope>NUCLEOTIDE SEQUENCE</scope>
    <source>
        <tissue evidence="8">Whole organism</tissue>
    </source>
</reference>
<keyword evidence="5 6" id="KW-0472">Membrane</keyword>
<feature type="domain" description="DUF1279" evidence="7">
    <location>
        <begin position="58"/>
        <end position="134"/>
    </location>
</feature>
<dbReference type="AlphaFoldDB" id="A0A0K2UD19"/>
<evidence type="ECO:0000256" key="5">
    <source>
        <dbReference type="ARBA" id="ARBA00023136"/>
    </source>
</evidence>
<dbReference type="InterPro" id="IPR045866">
    <property type="entry name" value="FAM210A/B-like"/>
</dbReference>
<dbReference type="PANTHER" id="PTHR21377:SF1">
    <property type="entry name" value="PROTEIN FAM210A"/>
    <property type="match status" value="1"/>
</dbReference>
<sequence length="138" mass="15594">MRALSTLLFLSKKGAYSPSSRVFLNISTVKAIHPSVVQFDFVAKYSDDSKKSAQSLSQRFKEMWKNYWYVLLPVHVSTSVFWFGSFYFLAKSGVDIAGFLESAGLSQEYIDKLKSSDMGYYALSYACYKVATPASSRR</sequence>
<dbReference type="PANTHER" id="PTHR21377">
    <property type="entry name" value="PROTEIN FAM210B, MITOCHONDRIAL"/>
    <property type="match status" value="1"/>
</dbReference>
<keyword evidence="4" id="KW-0175">Coiled coil</keyword>
<keyword evidence="2 6" id="KW-0812">Transmembrane</keyword>
<keyword evidence="3 6" id="KW-1133">Transmembrane helix</keyword>
<evidence type="ECO:0000256" key="4">
    <source>
        <dbReference type="ARBA" id="ARBA00023054"/>
    </source>
</evidence>
<comment type="subcellular location">
    <subcellularLocation>
        <location evidence="1">Membrane</location>
        <topology evidence="1">Single-pass membrane protein</topology>
    </subcellularLocation>
</comment>
<evidence type="ECO:0000256" key="3">
    <source>
        <dbReference type="ARBA" id="ARBA00022989"/>
    </source>
</evidence>
<proteinExistence type="predicted"/>
<accession>A0A0K2UD19</accession>
<dbReference type="Pfam" id="PF06916">
    <property type="entry name" value="FAM210A-B_dom"/>
    <property type="match status" value="1"/>
</dbReference>
<name>A0A0K2UD19_LEPSM</name>